<dbReference type="SUPFAM" id="SSF47874">
    <property type="entry name" value="Annexin"/>
    <property type="match status" value="1"/>
</dbReference>
<keyword evidence="6" id="KW-0041">Annexin</keyword>
<evidence type="ECO:0000256" key="1">
    <source>
        <dbReference type="ARBA" id="ARBA00007831"/>
    </source>
</evidence>
<keyword evidence="7" id="KW-0111">Calcium/phospholipid-binding</keyword>
<keyword evidence="3" id="KW-0479">Metal-binding</keyword>
<keyword evidence="9" id="KW-1185">Reference proteome</keyword>
<evidence type="ECO:0000313" key="8">
    <source>
        <dbReference type="EMBL" id="KAK2167200.1"/>
    </source>
</evidence>
<comment type="similarity">
    <text evidence="1">Belongs to the annexin family.</text>
</comment>
<dbReference type="Proteomes" id="UP001208570">
    <property type="component" value="Unassembled WGS sequence"/>
</dbReference>
<evidence type="ECO:0000256" key="6">
    <source>
        <dbReference type="ARBA" id="ARBA00023216"/>
    </source>
</evidence>
<evidence type="ECO:0008006" key="10">
    <source>
        <dbReference type="Google" id="ProtNLM"/>
    </source>
</evidence>
<organism evidence="8 9">
    <name type="scientific">Paralvinella palmiformis</name>
    <dbReference type="NCBI Taxonomy" id="53620"/>
    <lineage>
        <taxon>Eukaryota</taxon>
        <taxon>Metazoa</taxon>
        <taxon>Spiralia</taxon>
        <taxon>Lophotrochozoa</taxon>
        <taxon>Annelida</taxon>
        <taxon>Polychaeta</taxon>
        <taxon>Sedentaria</taxon>
        <taxon>Canalipalpata</taxon>
        <taxon>Terebellida</taxon>
        <taxon>Terebelliformia</taxon>
        <taxon>Alvinellidae</taxon>
        <taxon>Paralvinella</taxon>
    </lineage>
</organism>
<dbReference type="InterPro" id="IPR001464">
    <property type="entry name" value="Annexin"/>
</dbReference>
<evidence type="ECO:0000313" key="9">
    <source>
        <dbReference type="Proteomes" id="UP001208570"/>
    </source>
</evidence>
<dbReference type="GO" id="GO:0005544">
    <property type="term" value="F:calcium-dependent phospholipid binding"/>
    <property type="evidence" value="ECO:0007669"/>
    <property type="project" value="UniProtKB-KW"/>
</dbReference>
<dbReference type="PRINTS" id="PR00199">
    <property type="entry name" value="ANNEXINIII"/>
</dbReference>
<dbReference type="InterPro" id="IPR018502">
    <property type="entry name" value="Annexin_repeat"/>
</dbReference>
<proteinExistence type="inferred from homology"/>
<dbReference type="GO" id="GO:0004859">
    <property type="term" value="F:phospholipase inhibitor activity"/>
    <property type="evidence" value="ECO:0007669"/>
    <property type="project" value="InterPro"/>
</dbReference>
<dbReference type="PANTHER" id="PTHR10502">
    <property type="entry name" value="ANNEXIN"/>
    <property type="match status" value="1"/>
</dbReference>
<comment type="caution">
    <text evidence="8">The sequence shown here is derived from an EMBL/GenBank/DDBJ whole genome shotgun (WGS) entry which is preliminary data.</text>
</comment>
<comment type="subunit">
    <text evidence="2">Homodimer.</text>
</comment>
<dbReference type="GO" id="GO:0005737">
    <property type="term" value="C:cytoplasm"/>
    <property type="evidence" value="ECO:0007669"/>
    <property type="project" value="TreeGrafter"/>
</dbReference>
<dbReference type="PANTHER" id="PTHR10502:SF239">
    <property type="entry name" value="ANNEXIN A7"/>
    <property type="match status" value="1"/>
</dbReference>
<dbReference type="FunFam" id="1.10.220.10:FF:000003">
    <property type="entry name" value="Annexin"/>
    <property type="match status" value="1"/>
</dbReference>
<dbReference type="GO" id="GO:0005886">
    <property type="term" value="C:plasma membrane"/>
    <property type="evidence" value="ECO:0007669"/>
    <property type="project" value="TreeGrafter"/>
</dbReference>
<dbReference type="AlphaFoldDB" id="A0AAD9NEM8"/>
<keyword evidence="5" id="KW-0106">Calcium</keyword>
<protein>
    <recommendedName>
        <fullName evidence="10">Annexin</fullName>
    </recommendedName>
</protein>
<dbReference type="PRINTS" id="PR00196">
    <property type="entry name" value="ANNEXIN"/>
</dbReference>
<dbReference type="GO" id="GO:0005509">
    <property type="term" value="F:calcium ion binding"/>
    <property type="evidence" value="ECO:0007669"/>
    <property type="project" value="InterPro"/>
</dbReference>
<dbReference type="GO" id="GO:0012506">
    <property type="term" value="C:vesicle membrane"/>
    <property type="evidence" value="ECO:0007669"/>
    <property type="project" value="TreeGrafter"/>
</dbReference>
<dbReference type="FunFam" id="1.10.220.10:FF:000005">
    <property type="entry name" value="Annexin"/>
    <property type="match status" value="1"/>
</dbReference>
<evidence type="ECO:0000256" key="2">
    <source>
        <dbReference type="ARBA" id="ARBA00011738"/>
    </source>
</evidence>
<dbReference type="PROSITE" id="PS51897">
    <property type="entry name" value="ANNEXIN_2"/>
    <property type="match status" value="3"/>
</dbReference>
<keyword evidence="4" id="KW-0677">Repeat</keyword>
<dbReference type="GO" id="GO:0005634">
    <property type="term" value="C:nucleus"/>
    <property type="evidence" value="ECO:0007669"/>
    <property type="project" value="TreeGrafter"/>
</dbReference>
<gene>
    <name evidence="8" type="ORF">LSH36_31g03026</name>
</gene>
<dbReference type="SMART" id="SM00335">
    <property type="entry name" value="ANX"/>
    <property type="match status" value="4"/>
</dbReference>
<dbReference type="Gene3D" id="1.10.220.10">
    <property type="entry name" value="Annexin"/>
    <property type="match status" value="4"/>
</dbReference>
<dbReference type="InterPro" id="IPR002390">
    <property type="entry name" value="ANX3"/>
</dbReference>
<sequence length="292" mass="32658">MATIHPNPDFDPEAASNRFKESMRGLGTDEEQIIQLLVDHSNDQRQEIKTQFATMFGQDMEQELKSELGGDFEEAVVALITPPRVYDAKQLKEAVKGAGTNEDTLIEILITRSNDEIEEIKAIYKEEFDSELLDDVQSDTSGYIKRLLFSQCNASRNEDSEGVDDGLAGEEAQEIYDAGEGQCGTDEAAISRVFCLRSWSQLRATFDAYAAIADKDIRDVVKSETSGSLKDAYLAIGRSLKKIGHFLHNFRIDLEDVKTAFEAEYEQSLADFVESDCGGDYKRLLLSIINHE</sequence>
<accession>A0AAD9NEM8</accession>
<evidence type="ECO:0000256" key="3">
    <source>
        <dbReference type="ARBA" id="ARBA00022723"/>
    </source>
</evidence>
<evidence type="ECO:0000256" key="4">
    <source>
        <dbReference type="ARBA" id="ARBA00022737"/>
    </source>
</evidence>
<dbReference type="GO" id="GO:0001786">
    <property type="term" value="F:phosphatidylserine binding"/>
    <property type="evidence" value="ECO:0007669"/>
    <property type="project" value="TreeGrafter"/>
</dbReference>
<name>A0AAD9NEM8_9ANNE</name>
<evidence type="ECO:0000256" key="7">
    <source>
        <dbReference type="ARBA" id="ARBA00023302"/>
    </source>
</evidence>
<reference evidence="8" key="1">
    <citation type="journal article" date="2023" name="Mol. Biol. Evol.">
        <title>Third-Generation Sequencing Reveals the Adaptive Role of the Epigenome in Three Deep-Sea Polychaetes.</title>
        <authorList>
            <person name="Perez M."/>
            <person name="Aroh O."/>
            <person name="Sun Y."/>
            <person name="Lan Y."/>
            <person name="Juniper S.K."/>
            <person name="Young C.R."/>
            <person name="Angers B."/>
            <person name="Qian P.Y."/>
        </authorList>
    </citation>
    <scope>NUCLEOTIDE SEQUENCE</scope>
    <source>
        <strain evidence="8">P08H-3</strain>
    </source>
</reference>
<dbReference type="InterPro" id="IPR037104">
    <property type="entry name" value="Annexin_sf"/>
</dbReference>
<dbReference type="Pfam" id="PF00191">
    <property type="entry name" value="Annexin"/>
    <property type="match status" value="4"/>
</dbReference>
<evidence type="ECO:0000256" key="5">
    <source>
        <dbReference type="ARBA" id="ARBA00022837"/>
    </source>
</evidence>
<dbReference type="FunFam" id="1.10.220.10:FF:000002">
    <property type="entry name" value="Annexin"/>
    <property type="match status" value="1"/>
</dbReference>
<dbReference type="EMBL" id="JAODUP010000031">
    <property type="protein sequence ID" value="KAK2167200.1"/>
    <property type="molecule type" value="Genomic_DNA"/>
</dbReference>